<reference evidence="4" key="1">
    <citation type="journal article" date="2014" name="PLoS ONE">
        <title>Transcriptome-Based Identification of ABC Transporters in the Western Tarnished Plant Bug Lygus hesperus.</title>
        <authorList>
            <person name="Hull J.J."/>
            <person name="Chaney K."/>
            <person name="Geib S.M."/>
            <person name="Fabrick J.A."/>
            <person name="Brent C.S."/>
            <person name="Walsh D."/>
            <person name="Lavine L.C."/>
        </authorList>
    </citation>
    <scope>NUCLEOTIDE SEQUENCE</scope>
</reference>
<dbReference type="PANTHER" id="PTHR19879">
    <property type="entry name" value="TRANSCRIPTION INITIATION FACTOR TFIID"/>
    <property type="match status" value="1"/>
</dbReference>
<dbReference type="InterPro" id="IPR019775">
    <property type="entry name" value="WD40_repeat_CS"/>
</dbReference>
<dbReference type="PROSITE" id="PS00678">
    <property type="entry name" value="WD_REPEATS_1"/>
    <property type="match status" value="1"/>
</dbReference>
<dbReference type="InterPro" id="IPR036322">
    <property type="entry name" value="WD40_repeat_dom_sf"/>
</dbReference>
<keyword evidence="2" id="KW-0677">Repeat</keyword>
<organism evidence="4">
    <name type="scientific">Lygus hesperus</name>
    <name type="common">Western plant bug</name>
    <dbReference type="NCBI Taxonomy" id="30085"/>
    <lineage>
        <taxon>Eukaryota</taxon>
        <taxon>Metazoa</taxon>
        <taxon>Ecdysozoa</taxon>
        <taxon>Arthropoda</taxon>
        <taxon>Hexapoda</taxon>
        <taxon>Insecta</taxon>
        <taxon>Pterygota</taxon>
        <taxon>Neoptera</taxon>
        <taxon>Paraneoptera</taxon>
        <taxon>Hemiptera</taxon>
        <taxon>Heteroptera</taxon>
        <taxon>Panheteroptera</taxon>
        <taxon>Cimicomorpha</taxon>
        <taxon>Miridae</taxon>
        <taxon>Mirini</taxon>
        <taxon>Lygus</taxon>
    </lineage>
</organism>
<evidence type="ECO:0000256" key="3">
    <source>
        <dbReference type="PROSITE-ProRule" id="PRU00221"/>
    </source>
</evidence>
<dbReference type="Gene3D" id="2.130.10.10">
    <property type="entry name" value="YVTN repeat-like/Quinoprotein amine dehydrogenase"/>
    <property type="match status" value="2"/>
</dbReference>
<evidence type="ECO:0000313" key="5">
    <source>
        <dbReference type="EMBL" id="JAG05597.1"/>
    </source>
</evidence>
<evidence type="ECO:0000313" key="4">
    <source>
        <dbReference type="EMBL" id="JAG05595.1"/>
    </source>
</evidence>
<gene>
    <name evidence="4" type="primary">TUP1_0</name>
    <name evidence="5" type="synonym">TUP1_1</name>
    <name evidence="5" type="ORF">CM83_5774</name>
    <name evidence="4" type="ORF">CM83_5776</name>
</gene>
<dbReference type="PANTHER" id="PTHR19879:SF9">
    <property type="entry name" value="TRANSCRIPTION INITIATION FACTOR TFIID SUBUNIT 5"/>
    <property type="match status" value="1"/>
</dbReference>
<dbReference type="EMBL" id="GBHO01038007">
    <property type="protein sequence ID" value="JAG05597.1"/>
    <property type="molecule type" value="Transcribed_RNA"/>
</dbReference>
<proteinExistence type="predicted"/>
<dbReference type="PROSITE" id="PS50294">
    <property type="entry name" value="WD_REPEATS_REGION"/>
    <property type="match status" value="1"/>
</dbReference>
<dbReference type="InterPro" id="IPR015943">
    <property type="entry name" value="WD40/YVTN_repeat-like_dom_sf"/>
</dbReference>
<dbReference type="SUPFAM" id="SSF50978">
    <property type="entry name" value="WD40 repeat-like"/>
    <property type="match status" value="1"/>
</dbReference>
<dbReference type="EMBL" id="GBHO01038009">
    <property type="protein sequence ID" value="JAG05595.1"/>
    <property type="molecule type" value="Transcribed_RNA"/>
</dbReference>
<dbReference type="PRINTS" id="PR00320">
    <property type="entry name" value="GPROTEINBRPT"/>
</dbReference>
<protein>
    <submittedName>
        <fullName evidence="4">Transcriptional repressor TUP1</fullName>
    </submittedName>
</protein>
<evidence type="ECO:0000256" key="2">
    <source>
        <dbReference type="ARBA" id="ARBA00022737"/>
    </source>
</evidence>
<dbReference type="SMART" id="SM00320">
    <property type="entry name" value="WD40"/>
    <property type="match status" value="4"/>
</dbReference>
<reference evidence="4" key="2">
    <citation type="submission" date="2014-07" db="EMBL/GenBank/DDBJ databases">
        <authorList>
            <person name="Hull J."/>
        </authorList>
    </citation>
    <scope>NUCLEOTIDE SEQUENCE</scope>
</reference>
<dbReference type="InterPro" id="IPR020472">
    <property type="entry name" value="WD40_PAC1"/>
</dbReference>
<dbReference type="AlphaFoldDB" id="A0A0A9WL99"/>
<dbReference type="Pfam" id="PF00400">
    <property type="entry name" value="WD40"/>
    <property type="match status" value="2"/>
</dbReference>
<dbReference type="PROSITE" id="PS50082">
    <property type="entry name" value="WD_REPEATS_2"/>
    <property type="match status" value="1"/>
</dbReference>
<dbReference type="InterPro" id="IPR001680">
    <property type="entry name" value="WD40_rpt"/>
</dbReference>
<accession>A0A0A9WL99</accession>
<evidence type="ECO:0000256" key="1">
    <source>
        <dbReference type="ARBA" id="ARBA00022574"/>
    </source>
</evidence>
<feature type="repeat" description="WD" evidence="3">
    <location>
        <begin position="186"/>
        <end position="226"/>
    </location>
</feature>
<keyword evidence="1 3" id="KW-0853">WD repeat</keyword>
<sequence length="274" mass="30461">MSTGEVVLVNAWSGAHNSEFDEEMHSGNDASEAAYIPNPLSQKMQILDIHSSPHCRYGDFFTTYIDGTVALHTLQGSIVRTFNAHHAASRSCRKVLYLENLPKDLVATAGWDNRVYLYDMDVRKPIHCIDRHTSGVCALTTNLPTLHAVDVQPMPCRHQPLLISGGWDREICVWDLRSPQHPLHTLHGHHRCVTCLAVLPNGNLLSAARDRSLRIWDLDTAVCVQKLPTNEFVSSICVLPNGTFITGSRQCLQRVIVASSFVGSIECWDSLTVP</sequence>
<name>A0A0A9WL99_LYGHE</name>